<organism evidence="2 3">
    <name type="scientific">Plectonema radiosum NIES-515</name>
    <dbReference type="NCBI Taxonomy" id="2986073"/>
    <lineage>
        <taxon>Bacteria</taxon>
        <taxon>Bacillati</taxon>
        <taxon>Cyanobacteriota</taxon>
        <taxon>Cyanophyceae</taxon>
        <taxon>Oscillatoriophycideae</taxon>
        <taxon>Oscillatoriales</taxon>
        <taxon>Microcoleaceae</taxon>
        <taxon>Plectonema</taxon>
    </lineage>
</organism>
<dbReference type="EMBL" id="JAOWRF010000211">
    <property type="protein sequence ID" value="MCV3214668.1"/>
    <property type="molecule type" value="Genomic_DNA"/>
</dbReference>
<dbReference type="Pfam" id="PF10989">
    <property type="entry name" value="DUF2808"/>
    <property type="match status" value="1"/>
</dbReference>
<comment type="caution">
    <text evidence="2">The sequence shown here is derived from an EMBL/GenBank/DDBJ whole genome shotgun (WGS) entry which is preliminary data.</text>
</comment>
<evidence type="ECO:0000313" key="3">
    <source>
        <dbReference type="Proteomes" id="UP001526143"/>
    </source>
</evidence>
<keyword evidence="1" id="KW-0732">Signal</keyword>
<dbReference type="InterPro" id="IPR021256">
    <property type="entry name" value="DUF2808"/>
</dbReference>
<proteinExistence type="predicted"/>
<dbReference type="Proteomes" id="UP001526143">
    <property type="component" value="Unassembled WGS sequence"/>
</dbReference>
<evidence type="ECO:0000313" key="2">
    <source>
        <dbReference type="EMBL" id="MCV3214668.1"/>
    </source>
</evidence>
<sequence>MKKTLIYSAALAITTLLLSSNYASARNNNGSVTHIDGNVQFPLTRWQIVRHTFRIHVPKNSKALTELIINIPDNITLSNDIKNIDVVDEKEHKINTNVSINGRTILLAFPEAVAPNTKFYIELKNVKRPTISRNSIYHLSVKIVGSDAEITIGVAQFHTY</sequence>
<feature type="signal peptide" evidence="1">
    <location>
        <begin position="1"/>
        <end position="25"/>
    </location>
</feature>
<keyword evidence="3" id="KW-1185">Reference proteome</keyword>
<evidence type="ECO:0000256" key="1">
    <source>
        <dbReference type="SAM" id="SignalP"/>
    </source>
</evidence>
<dbReference type="RefSeq" id="WP_263746245.1">
    <property type="nucleotide sequence ID" value="NZ_JAOWRF010000211.1"/>
</dbReference>
<feature type="chain" id="PRO_5045288149" evidence="1">
    <location>
        <begin position="26"/>
        <end position="160"/>
    </location>
</feature>
<gene>
    <name evidence="2" type="ORF">OGM63_14280</name>
</gene>
<protein>
    <submittedName>
        <fullName evidence="2">DUF2808 domain-containing protein</fullName>
    </submittedName>
</protein>
<reference evidence="2 3" key="1">
    <citation type="submission" date="2022-10" db="EMBL/GenBank/DDBJ databases">
        <title>Identification of biosynthetic pathway for the production of the potent trypsin inhibitor radiosumin.</title>
        <authorList>
            <person name="Fewer D.P."/>
            <person name="Delbaje E."/>
            <person name="Ouyang X."/>
            <person name="Agostino P.D."/>
            <person name="Wahlsten M."/>
            <person name="Jokela J."/>
            <person name="Permi P."/>
            <person name="Haapaniemi E."/>
            <person name="Koistinen H."/>
        </authorList>
    </citation>
    <scope>NUCLEOTIDE SEQUENCE [LARGE SCALE GENOMIC DNA]</scope>
    <source>
        <strain evidence="2 3">NIES-515</strain>
    </source>
</reference>
<accession>A0ABT3AZX0</accession>
<name>A0ABT3AZX0_9CYAN</name>